<dbReference type="AlphaFoldDB" id="A0A2R5GQC4"/>
<sequence length="1229" mass="137606">MELGGNEDDVFRKAVVDHAMLLGMDPQRDAGFLWLAEEALTADLPREWEPAEDADGNPYYYNHRTGQSTWENPLDEPYRRLFLKLRDNPSIANEERQRRASSVNWSRELGAATANVAQAQASQSHHVHKEQPKQYRHTVASTPGREIDVAERERKMTEELGLSPLDTDEHPPRAPKAHDNQHQDDDYEDKTEDQNLIESITDHRASALPDGEVDMQYKAVYSDGTSCWFSASVLYTDVPDLIHEYNNSILSTRAQATKSLEVQLEEERARVAALKRSLKEERARSEKELDALQAELDDERQRALDEASHAASPKPANANESKEREALAQQLEDMAAAKRSLEHALGQVKEELNEEMEASLASRKQVVGLEAELDQVRRQCQQAEEDRTKAKQRASEAERRLRSRDLAAANSGTNGSNGQDQETHAQEQELQRLRTEISTSANKLLATTEALEASKRQLNRAANERDVVQSALDKVKVELDLEFKTTARLRQDAQQAQDRADALEREVQTVRHELAAASRASPQKASASAGSPSSASSKGGARGGESAELKELRDEVSNLHDKLSQQKSELIDTEEKLHAAERRATRAGNERDVLQKALTQVKAELQQEFATSAALRHEAQRAADASESAKRDLAAAQEALVDMQEAGKKRSQADDGATRKIEELASSLHRLREQLHEKDAELDATHAELIAARENAQGLARTHEREASEREVLESSAKTTREDLAREAAQGAQLRRELAAAQAKIEELAALSSRNEAHEQQVADLEMKLRRAKEKSRSLEQNLARCKDEMETAIRAHDARTGAANEQKLQEQEERLQSQTQELAAKARRVAQLEQDLETLRNAESIDPMEFEAMKQTVAAVEDRLADEIRKRRAIHNKLVDLQGNIRVYCRVRPVLGHETKSGKADVVVSFPNEGEIQLVQSLACRDQNDLFEFDEVFNPASQQAQVYAQVEPLVQSALDGYNVCIFAYGQTGSGKTYTMDGTATDRGVIHRTFQTLFDTVEERKGLVEYSVEMSMLEIYNESIRDLFAAPVDPKQLPQHQVRKKLEVRRGPHGLHVPGLEQVPIESMERVEELMKKGILNRTVGRHNVNQHSSRSHLVVTITLVAKHEKFTTRSKLNLIDLAGSERLDKTNATGGMLTEAKNINKSLSALGNVIQALGNEKQDHVPFRDSKLTFLLQDSLSGSSKVLMFVNVSPVEWNAPETLCSLTFANRCRRTQLGQATKQKQQKQ</sequence>
<evidence type="ECO:0000259" key="6">
    <source>
        <dbReference type="PROSITE" id="PS50067"/>
    </source>
</evidence>
<feature type="compositionally biased region" description="Basic and acidic residues" evidence="4">
    <location>
        <begin position="299"/>
        <end position="308"/>
    </location>
</feature>
<organism evidence="7 8">
    <name type="scientific">Hondaea fermentalgiana</name>
    <dbReference type="NCBI Taxonomy" id="2315210"/>
    <lineage>
        <taxon>Eukaryota</taxon>
        <taxon>Sar</taxon>
        <taxon>Stramenopiles</taxon>
        <taxon>Bigyra</taxon>
        <taxon>Labyrinthulomycetes</taxon>
        <taxon>Thraustochytrida</taxon>
        <taxon>Thraustochytriidae</taxon>
        <taxon>Hondaea</taxon>
    </lineage>
</organism>
<dbReference type="SMART" id="SM00456">
    <property type="entry name" value="WW"/>
    <property type="match status" value="1"/>
</dbReference>
<feature type="compositionally biased region" description="Basic and acidic residues" evidence="4">
    <location>
        <begin position="167"/>
        <end position="184"/>
    </location>
</feature>
<name>A0A2R5GQC4_9STRA</name>
<dbReference type="SMART" id="SM00129">
    <property type="entry name" value="KISc"/>
    <property type="match status" value="1"/>
</dbReference>
<dbReference type="InterPro" id="IPR036961">
    <property type="entry name" value="Kinesin_motor_dom_sf"/>
</dbReference>
<dbReference type="InterPro" id="IPR036020">
    <property type="entry name" value="WW_dom_sf"/>
</dbReference>
<reference evidence="7 8" key="1">
    <citation type="submission" date="2017-12" db="EMBL/GenBank/DDBJ databases">
        <title>Sequencing, de novo assembly and annotation of complete genome of a new Thraustochytrid species, strain FCC1311.</title>
        <authorList>
            <person name="Sedici K."/>
            <person name="Godart F."/>
            <person name="Aiese Cigliano R."/>
            <person name="Sanseverino W."/>
            <person name="Barakat M."/>
            <person name="Ortet P."/>
            <person name="Marechal E."/>
            <person name="Cagnac O."/>
            <person name="Amato A."/>
        </authorList>
    </citation>
    <scope>NUCLEOTIDE SEQUENCE [LARGE SCALE GENOMIC DNA]</scope>
</reference>
<dbReference type="CDD" id="cd00201">
    <property type="entry name" value="WW"/>
    <property type="match status" value="1"/>
</dbReference>
<dbReference type="PROSITE" id="PS01159">
    <property type="entry name" value="WW_DOMAIN_1"/>
    <property type="match status" value="1"/>
</dbReference>
<keyword evidence="2 3" id="KW-0067">ATP-binding</keyword>
<feature type="compositionally biased region" description="Basic and acidic residues" evidence="4">
    <location>
        <begin position="145"/>
        <end position="158"/>
    </location>
</feature>
<feature type="region of interest" description="Disordered" evidence="4">
    <location>
        <begin position="299"/>
        <end position="325"/>
    </location>
</feature>
<dbReference type="EMBL" id="BEYU01000132">
    <property type="protein sequence ID" value="GBG32815.1"/>
    <property type="molecule type" value="Genomic_DNA"/>
</dbReference>
<feature type="region of interest" description="Disordered" evidence="4">
    <location>
        <begin position="515"/>
        <end position="550"/>
    </location>
</feature>
<dbReference type="GO" id="GO:0008017">
    <property type="term" value="F:microtubule binding"/>
    <property type="evidence" value="ECO:0007669"/>
    <property type="project" value="InterPro"/>
</dbReference>
<evidence type="ECO:0000256" key="1">
    <source>
        <dbReference type="ARBA" id="ARBA00022741"/>
    </source>
</evidence>
<feature type="region of interest" description="Disordered" evidence="4">
    <location>
        <begin position="123"/>
        <end position="191"/>
    </location>
</feature>
<comment type="similarity">
    <text evidence="3">Belongs to the TRAFAC class myosin-kinesin ATPase superfamily. Kinesin family.</text>
</comment>
<evidence type="ECO:0000256" key="2">
    <source>
        <dbReference type="ARBA" id="ARBA00022840"/>
    </source>
</evidence>
<dbReference type="Pfam" id="PF00397">
    <property type="entry name" value="WW"/>
    <property type="match status" value="1"/>
</dbReference>
<protein>
    <submittedName>
        <fullName evidence="7">Kinesin, putative</fullName>
    </submittedName>
</protein>
<feature type="compositionally biased region" description="Basic and acidic residues" evidence="4">
    <location>
        <begin position="701"/>
        <end position="725"/>
    </location>
</feature>
<dbReference type="Proteomes" id="UP000241890">
    <property type="component" value="Unassembled WGS sequence"/>
</dbReference>
<feature type="compositionally biased region" description="Basic and acidic residues" evidence="4">
    <location>
        <begin position="384"/>
        <end position="405"/>
    </location>
</feature>
<feature type="domain" description="WW" evidence="5">
    <location>
        <begin position="42"/>
        <end position="75"/>
    </location>
</feature>
<dbReference type="Gene3D" id="2.20.70.10">
    <property type="match status" value="1"/>
</dbReference>
<evidence type="ECO:0000256" key="3">
    <source>
        <dbReference type="PROSITE-ProRule" id="PRU00283"/>
    </source>
</evidence>
<dbReference type="InParanoid" id="A0A2R5GQC4"/>
<dbReference type="InterPro" id="IPR019821">
    <property type="entry name" value="Kinesin_motor_CS"/>
</dbReference>
<dbReference type="InterPro" id="IPR001202">
    <property type="entry name" value="WW_dom"/>
</dbReference>
<comment type="caution">
    <text evidence="7">The sequence shown here is derived from an EMBL/GenBank/DDBJ whole genome shotgun (WGS) entry which is preliminary data.</text>
</comment>
<dbReference type="PROSITE" id="PS00411">
    <property type="entry name" value="KINESIN_MOTOR_1"/>
    <property type="match status" value="1"/>
</dbReference>
<dbReference type="InterPro" id="IPR001752">
    <property type="entry name" value="Kinesin_motor_dom"/>
</dbReference>
<dbReference type="Gene3D" id="3.40.850.10">
    <property type="entry name" value="Kinesin motor domain"/>
    <property type="match status" value="1"/>
</dbReference>
<dbReference type="PRINTS" id="PR00380">
    <property type="entry name" value="KINESINHEAVY"/>
</dbReference>
<keyword evidence="3" id="KW-0505">Motor protein</keyword>
<gene>
    <name evidence="7" type="ORF">FCC1311_090402</name>
</gene>
<dbReference type="GO" id="GO:0007018">
    <property type="term" value="P:microtubule-based movement"/>
    <property type="evidence" value="ECO:0007669"/>
    <property type="project" value="InterPro"/>
</dbReference>
<dbReference type="GO" id="GO:0003777">
    <property type="term" value="F:microtubule motor activity"/>
    <property type="evidence" value="ECO:0007669"/>
    <property type="project" value="InterPro"/>
</dbReference>
<dbReference type="PANTHER" id="PTHR47972:SF28">
    <property type="entry name" value="KINESIN-LIKE PROTEIN KLP-3"/>
    <property type="match status" value="1"/>
</dbReference>
<dbReference type="SUPFAM" id="SSF52540">
    <property type="entry name" value="P-loop containing nucleoside triphosphate hydrolases"/>
    <property type="match status" value="1"/>
</dbReference>
<dbReference type="SUPFAM" id="SSF51045">
    <property type="entry name" value="WW domain"/>
    <property type="match status" value="1"/>
</dbReference>
<dbReference type="PANTHER" id="PTHR47972">
    <property type="entry name" value="KINESIN-LIKE PROTEIN KLP-3"/>
    <property type="match status" value="1"/>
</dbReference>
<evidence type="ECO:0000256" key="4">
    <source>
        <dbReference type="SAM" id="MobiDB-lite"/>
    </source>
</evidence>
<feature type="binding site" evidence="3">
    <location>
        <begin position="970"/>
        <end position="977"/>
    </location>
    <ligand>
        <name>ATP</name>
        <dbReference type="ChEBI" id="CHEBI:30616"/>
    </ligand>
</feature>
<accession>A0A2R5GQC4</accession>
<dbReference type="InterPro" id="IPR027640">
    <property type="entry name" value="Kinesin-like_fam"/>
</dbReference>
<feature type="compositionally biased region" description="Polar residues" evidence="4">
    <location>
        <begin position="410"/>
        <end position="420"/>
    </location>
</feature>
<keyword evidence="1 3" id="KW-0547">Nucleotide-binding</keyword>
<feature type="compositionally biased region" description="Low complexity" evidence="4">
    <location>
        <begin position="520"/>
        <end position="539"/>
    </location>
</feature>
<evidence type="ECO:0000259" key="5">
    <source>
        <dbReference type="PROSITE" id="PS50020"/>
    </source>
</evidence>
<evidence type="ECO:0000313" key="7">
    <source>
        <dbReference type="EMBL" id="GBG32815.1"/>
    </source>
</evidence>
<feature type="region of interest" description="Disordered" evidence="4">
    <location>
        <begin position="380"/>
        <end position="429"/>
    </location>
</feature>
<dbReference type="GO" id="GO:0015630">
    <property type="term" value="C:microtubule cytoskeleton"/>
    <property type="evidence" value="ECO:0007669"/>
    <property type="project" value="TreeGrafter"/>
</dbReference>
<proteinExistence type="inferred from homology"/>
<evidence type="ECO:0000313" key="8">
    <source>
        <dbReference type="Proteomes" id="UP000241890"/>
    </source>
</evidence>
<dbReference type="PROSITE" id="PS50020">
    <property type="entry name" value="WW_DOMAIN_2"/>
    <property type="match status" value="1"/>
</dbReference>
<dbReference type="PROSITE" id="PS50067">
    <property type="entry name" value="KINESIN_MOTOR_2"/>
    <property type="match status" value="1"/>
</dbReference>
<feature type="domain" description="Kinesin motor" evidence="6">
    <location>
        <begin position="885"/>
        <end position="1216"/>
    </location>
</feature>
<dbReference type="OrthoDB" id="3176171at2759"/>
<feature type="region of interest" description="Disordered" evidence="4">
    <location>
        <begin position="696"/>
        <end position="725"/>
    </location>
</feature>
<dbReference type="InterPro" id="IPR027417">
    <property type="entry name" value="P-loop_NTPase"/>
</dbReference>
<dbReference type="GO" id="GO:0005524">
    <property type="term" value="F:ATP binding"/>
    <property type="evidence" value="ECO:0007669"/>
    <property type="project" value="UniProtKB-UniRule"/>
</dbReference>
<dbReference type="Pfam" id="PF00225">
    <property type="entry name" value="Kinesin"/>
    <property type="match status" value="1"/>
</dbReference>
<keyword evidence="8" id="KW-1185">Reference proteome</keyword>